<feature type="compositionally biased region" description="Basic and acidic residues" evidence="7">
    <location>
        <begin position="512"/>
        <end position="527"/>
    </location>
</feature>
<evidence type="ECO:0000256" key="3">
    <source>
        <dbReference type="ARBA" id="ARBA00023015"/>
    </source>
</evidence>
<keyword evidence="2" id="KW-0677">Repeat</keyword>
<comment type="subcellular location">
    <subcellularLocation>
        <location evidence="1">Nucleus</location>
    </subcellularLocation>
</comment>
<dbReference type="Gene3D" id="1.10.10.60">
    <property type="entry name" value="Homeodomain-like"/>
    <property type="match status" value="3"/>
</dbReference>
<dbReference type="GO" id="GO:0000981">
    <property type="term" value="F:DNA-binding transcription factor activity, RNA polymerase II-specific"/>
    <property type="evidence" value="ECO:0007669"/>
    <property type="project" value="TreeGrafter"/>
</dbReference>
<evidence type="ECO:0000256" key="4">
    <source>
        <dbReference type="ARBA" id="ARBA00023125"/>
    </source>
</evidence>
<feature type="compositionally biased region" description="Polar residues" evidence="7">
    <location>
        <begin position="452"/>
        <end position="461"/>
    </location>
</feature>
<dbReference type="InterPro" id="IPR001005">
    <property type="entry name" value="SANT/Myb"/>
</dbReference>
<dbReference type="Pfam" id="PF00249">
    <property type="entry name" value="Myb_DNA-binding"/>
    <property type="match status" value="1"/>
</dbReference>
<comment type="caution">
    <text evidence="10">The sequence shown here is derived from an EMBL/GenBank/DDBJ whole genome shotgun (WGS) entry which is preliminary data.</text>
</comment>
<protein>
    <submittedName>
        <fullName evidence="10">Uncharacterized protein</fullName>
    </submittedName>
</protein>
<keyword evidence="11" id="KW-1185">Reference proteome</keyword>
<feature type="domain" description="HTH myb-type" evidence="9">
    <location>
        <begin position="169"/>
        <end position="219"/>
    </location>
</feature>
<evidence type="ECO:0000313" key="10">
    <source>
        <dbReference type="EMBL" id="KAI3950082.1"/>
    </source>
</evidence>
<evidence type="ECO:0000256" key="6">
    <source>
        <dbReference type="ARBA" id="ARBA00023242"/>
    </source>
</evidence>
<dbReference type="FunFam" id="1.10.10.60:FF:000010">
    <property type="entry name" value="Transcriptional activator Myb isoform A"/>
    <property type="match status" value="1"/>
</dbReference>
<reference evidence="10" key="1">
    <citation type="submission" date="2022-04" db="EMBL/GenBank/DDBJ databases">
        <title>A functionally conserved STORR gene fusion in Papaver species that diverged 16.8 million years ago.</title>
        <authorList>
            <person name="Catania T."/>
        </authorList>
    </citation>
    <scope>NUCLEOTIDE SEQUENCE</scope>
    <source>
        <strain evidence="10">S-188037</strain>
    </source>
</reference>
<feature type="domain" description="HTH myb-type" evidence="9">
    <location>
        <begin position="66"/>
        <end position="112"/>
    </location>
</feature>
<dbReference type="InterPro" id="IPR017930">
    <property type="entry name" value="Myb_dom"/>
</dbReference>
<evidence type="ECO:0000259" key="9">
    <source>
        <dbReference type="PROSITE" id="PS51294"/>
    </source>
</evidence>
<feature type="domain" description="Myb-like" evidence="8">
    <location>
        <begin position="113"/>
        <end position="164"/>
    </location>
</feature>
<dbReference type="GO" id="GO:0000978">
    <property type="term" value="F:RNA polymerase II cis-regulatory region sequence-specific DNA binding"/>
    <property type="evidence" value="ECO:0007669"/>
    <property type="project" value="TreeGrafter"/>
</dbReference>
<dbReference type="SUPFAM" id="SSF46689">
    <property type="entry name" value="Homeodomain-like"/>
    <property type="match status" value="2"/>
</dbReference>
<organism evidence="10 11">
    <name type="scientific">Papaver atlanticum</name>
    <dbReference type="NCBI Taxonomy" id="357466"/>
    <lineage>
        <taxon>Eukaryota</taxon>
        <taxon>Viridiplantae</taxon>
        <taxon>Streptophyta</taxon>
        <taxon>Embryophyta</taxon>
        <taxon>Tracheophyta</taxon>
        <taxon>Spermatophyta</taxon>
        <taxon>Magnoliopsida</taxon>
        <taxon>Ranunculales</taxon>
        <taxon>Papaveraceae</taxon>
        <taxon>Papaveroideae</taxon>
        <taxon>Papaver</taxon>
    </lineage>
</organism>
<feature type="domain" description="Myb-like" evidence="8">
    <location>
        <begin position="61"/>
        <end position="112"/>
    </location>
</feature>
<keyword evidence="4" id="KW-0238">DNA-binding</keyword>
<feature type="compositionally biased region" description="Low complexity" evidence="7">
    <location>
        <begin position="44"/>
        <end position="57"/>
    </location>
</feature>
<keyword evidence="3" id="KW-0805">Transcription regulation</keyword>
<gene>
    <name evidence="10" type="ORF">MKW98_008527</name>
</gene>
<dbReference type="PROSITE" id="PS51294">
    <property type="entry name" value="HTH_MYB"/>
    <property type="match status" value="3"/>
</dbReference>
<keyword evidence="5" id="KW-0804">Transcription</keyword>
<dbReference type="GO" id="GO:0005634">
    <property type="term" value="C:nucleus"/>
    <property type="evidence" value="ECO:0007669"/>
    <property type="project" value="UniProtKB-SubCell"/>
</dbReference>
<evidence type="ECO:0000259" key="8">
    <source>
        <dbReference type="PROSITE" id="PS50090"/>
    </source>
</evidence>
<feature type="compositionally biased region" description="Polar residues" evidence="7">
    <location>
        <begin position="528"/>
        <end position="542"/>
    </location>
</feature>
<feature type="domain" description="HTH myb-type" evidence="9">
    <location>
        <begin position="113"/>
        <end position="168"/>
    </location>
</feature>
<proteinExistence type="predicted"/>
<evidence type="ECO:0000313" key="11">
    <source>
        <dbReference type="Proteomes" id="UP001202328"/>
    </source>
</evidence>
<dbReference type="InterPro" id="IPR009057">
    <property type="entry name" value="Homeodomain-like_sf"/>
</dbReference>
<dbReference type="CDD" id="cd00167">
    <property type="entry name" value="SANT"/>
    <property type="match status" value="3"/>
</dbReference>
<dbReference type="PROSITE" id="PS50090">
    <property type="entry name" value="MYB_LIKE"/>
    <property type="match status" value="3"/>
</dbReference>
<feature type="domain" description="Myb-like" evidence="8">
    <location>
        <begin position="165"/>
        <end position="215"/>
    </location>
</feature>
<dbReference type="EMBL" id="JAJJMB010002922">
    <property type="protein sequence ID" value="KAI3950082.1"/>
    <property type="molecule type" value="Genomic_DNA"/>
</dbReference>
<dbReference type="FunFam" id="1.10.10.60:FF:000324">
    <property type="entry name" value="Transcription factor MYB3R-2"/>
    <property type="match status" value="1"/>
</dbReference>
<dbReference type="Proteomes" id="UP001202328">
    <property type="component" value="Unassembled WGS sequence"/>
</dbReference>
<dbReference type="PANTHER" id="PTHR45614">
    <property type="entry name" value="MYB PROTEIN-RELATED"/>
    <property type="match status" value="1"/>
</dbReference>
<dbReference type="FunFam" id="1.10.10.60:FF:000016">
    <property type="entry name" value="Transcriptional activator Myb isoform A"/>
    <property type="match status" value="1"/>
</dbReference>
<dbReference type="Pfam" id="PF13921">
    <property type="entry name" value="Myb_DNA-bind_6"/>
    <property type="match status" value="1"/>
</dbReference>
<evidence type="ECO:0000256" key="2">
    <source>
        <dbReference type="ARBA" id="ARBA00022737"/>
    </source>
</evidence>
<evidence type="ECO:0000256" key="7">
    <source>
        <dbReference type="SAM" id="MobiDB-lite"/>
    </source>
</evidence>
<feature type="compositionally biased region" description="Basic and acidic residues" evidence="7">
    <location>
        <begin position="543"/>
        <end position="558"/>
    </location>
</feature>
<feature type="region of interest" description="Disordered" evidence="7">
    <location>
        <begin position="508"/>
        <end position="566"/>
    </location>
</feature>
<dbReference type="SMART" id="SM00717">
    <property type="entry name" value="SANT"/>
    <property type="match status" value="3"/>
</dbReference>
<feature type="region of interest" description="Disordered" evidence="7">
    <location>
        <begin position="20"/>
        <end position="71"/>
    </location>
</feature>
<dbReference type="PANTHER" id="PTHR45614:SF194">
    <property type="entry name" value="TRANSCRIPTION FACTOR MYB3R-3-RELATED"/>
    <property type="match status" value="1"/>
</dbReference>
<feature type="compositionally biased region" description="Basic and acidic residues" evidence="7">
    <location>
        <begin position="463"/>
        <end position="479"/>
    </location>
</feature>
<dbReference type="InterPro" id="IPR050560">
    <property type="entry name" value="MYB_TF"/>
</dbReference>
<evidence type="ECO:0000256" key="5">
    <source>
        <dbReference type="ARBA" id="ARBA00023163"/>
    </source>
</evidence>
<name>A0AAD4XVJ5_9MAGN</name>
<sequence length="566" mass="62821">MDDDAEMVVDVDVDVEVRCLENKQETPNSSSSISDEEEEDLNCSSSLSVRSASSNRRISGPIRRAKGGWTPEEDEKLRKAVESFRGKNWKKIAASLPHRTEVQCLHRWQKVLHPDLVKGPWTLEEDDKIMELVSKYGPSKWSLIAKELPGRIGKQCRERWHNHLNPEIKRDAWTVEEEVALMNAHRLYGNKWAEIAKVLPGRTDNAIKNLWNSSLKKKLDFYLSSGQLPPLGPVLKTEDYALAISRSSAAGNSNVCLDEGFKTGSQCSSEKDDSYKFGEGTMVLVQPSTPEVLDIEVPTGVLPIESSTMVLVQPSTPEVLDIEVPTGVLPIESSNSDDIEGKQLASENYYSCSKSFSTPNSVEYRSNAVTDPEKNIAATTLPMAVPVSGSSVFEMSDSNSVLSPSSFLTPPRIRNNGLDVQSAESILKNAAKSFQNTPSILRKRKREAGGTPNRNVQTNVLTDEDKLHSLEREKIENCKETPGSLESNNSTGRVNSTIRLFYTRKKHRPYRSRVERPDACKSLEKQLDSTLDGVSQSESMKSPSDHQGKSTNKEDGRDPLQNSVAS</sequence>
<keyword evidence="6" id="KW-0539">Nucleus</keyword>
<dbReference type="AlphaFoldDB" id="A0AAD4XVJ5"/>
<feature type="region of interest" description="Disordered" evidence="7">
    <location>
        <begin position="437"/>
        <end position="492"/>
    </location>
</feature>
<accession>A0AAD4XVJ5</accession>
<evidence type="ECO:0000256" key="1">
    <source>
        <dbReference type="ARBA" id="ARBA00004123"/>
    </source>
</evidence>